<dbReference type="PANTHER" id="PTHR33608:SF7">
    <property type="entry name" value="DUF58 DOMAIN-CONTAINING PROTEIN"/>
    <property type="match status" value="1"/>
</dbReference>
<protein>
    <recommendedName>
        <fullName evidence="2">DUF58 domain-containing protein</fullName>
    </recommendedName>
</protein>
<organism evidence="3 4">
    <name type="scientific">Thermaerobacter subterraneus DSM 13965</name>
    <dbReference type="NCBI Taxonomy" id="867903"/>
    <lineage>
        <taxon>Bacteria</taxon>
        <taxon>Bacillati</taxon>
        <taxon>Bacillota</taxon>
        <taxon>Clostridia</taxon>
        <taxon>Eubacteriales</taxon>
        <taxon>Clostridiales Family XVII. Incertae Sedis</taxon>
        <taxon>Thermaerobacter</taxon>
    </lineage>
</organism>
<dbReference type="InterPro" id="IPR002881">
    <property type="entry name" value="DUF58"/>
</dbReference>
<dbReference type="PANTHER" id="PTHR33608">
    <property type="entry name" value="BLL2464 PROTEIN"/>
    <property type="match status" value="1"/>
</dbReference>
<reference evidence="3" key="2">
    <citation type="submission" date="2012-10" db="EMBL/GenBank/DDBJ databases">
        <title>Improved high-quality draft of Thermaerobacter subterraneus C21, DSM 13965.</title>
        <authorList>
            <consortium name="DOE Joint Genome Institute"/>
            <person name="Eisen J."/>
            <person name="Huntemann M."/>
            <person name="Wei C.-L."/>
            <person name="Han J."/>
            <person name="Detter J.C."/>
            <person name="Han C."/>
            <person name="Tapia R."/>
            <person name="Chen A."/>
            <person name="Kyrpides N."/>
            <person name="Mavromatis K."/>
            <person name="Markowitz V."/>
            <person name="Szeto E."/>
            <person name="Ivanova N."/>
            <person name="Mikhailova N."/>
            <person name="Ovchinnikova G."/>
            <person name="Pagani I."/>
            <person name="Pati A."/>
            <person name="Goodwin L."/>
            <person name="Nordberg H.P."/>
            <person name="Cantor M.N."/>
            <person name="Hua S.X."/>
            <person name="Woyke T."/>
            <person name="Eisen J."/>
            <person name="Klenk H.-P."/>
        </authorList>
    </citation>
    <scope>NUCLEOTIDE SEQUENCE [LARGE SCALE GENOMIC DNA]</scope>
    <source>
        <strain evidence="3">DSM 13965</strain>
    </source>
</reference>
<evidence type="ECO:0000313" key="3">
    <source>
        <dbReference type="EMBL" id="EKP95253.1"/>
    </source>
</evidence>
<reference evidence="3" key="1">
    <citation type="submission" date="2010-10" db="EMBL/GenBank/DDBJ databases">
        <authorList>
            <consortium name="US DOE Joint Genome Institute (JGI-PGF)"/>
            <person name="Lucas S."/>
            <person name="Copeland A."/>
            <person name="Lapidus A."/>
            <person name="Bruce D."/>
            <person name="Goodwin L."/>
            <person name="Pitluck S."/>
            <person name="Kyrpides N."/>
            <person name="Mavromatis K."/>
            <person name="Detter J.C."/>
            <person name="Han C."/>
            <person name="Land M."/>
            <person name="Hauser L."/>
            <person name="Markowitz V."/>
            <person name="Cheng J.-F."/>
            <person name="Hugenholtz P."/>
            <person name="Woyke T."/>
            <person name="Wu D."/>
            <person name="Pukall R."/>
            <person name="Wahrenburg C."/>
            <person name="Brambilla E."/>
            <person name="Klenk H.-P."/>
            <person name="Eisen J.A."/>
        </authorList>
    </citation>
    <scope>NUCLEOTIDE SEQUENCE [LARGE SCALE GENOMIC DNA]</scope>
    <source>
        <strain evidence="3">DSM 13965</strain>
    </source>
</reference>
<dbReference type="Pfam" id="PF01882">
    <property type="entry name" value="DUF58"/>
    <property type="match status" value="1"/>
</dbReference>
<dbReference type="eggNOG" id="COG1721">
    <property type="taxonomic scope" value="Bacteria"/>
</dbReference>
<proteinExistence type="predicted"/>
<comment type="caution">
    <text evidence="3">The sequence shown here is derived from an EMBL/GenBank/DDBJ whole genome shotgun (WGS) entry which is preliminary data.</text>
</comment>
<dbReference type="STRING" id="867903.ThesuDRAFT_00996"/>
<feature type="region of interest" description="Disordered" evidence="1">
    <location>
        <begin position="174"/>
        <end position="203"/>
    </location>
</feature>
<accession>K6Q231</accession>
<dbReference type="EMBL" id="AENY02000002">
    <property type="protein sequence ID" value="EKP95253.1"/>
    <property type="molecule type" value="Genomic_DNA"/>
</dbReference>
<sequence length="362" mass="38059">MTAPNLDRWLERPLVPLLERLQLLGRAAAPQAWSGRYRARSKGRSLEYAGFREYVPGDDPRTLDWQALARLDRPYVREYQAERERTVTLLIDGSASMVAGDKGDTALELAAALGYCTLHHGDRLEVVLLEGPRALALGGGRGRPARHRLAVALAAAAGRMAGQRAAGVLQVGQPAGDRAGTHAGKGQEVPGEPAAARAAGGGPPVPTALRAALQRWHSGPGGEQARAGARAGPAWGPPRRGGLAILISDLLDPGGIDSPAYFRQVAALLAAAGQGAVIHLLDLDDRVPPPGEWTLVDAETGTTVEVTVDGSLLARYRQAVARWAEGWRRACHAQQVLYVAVPAPAPARTLIAGHLVPAGLLG</sequence>
<name>K6Q231_9FIRM</name>
<dbReference type="Proteomes" id="UP000005710">
    <property type="component" value="Unassembled WGS sequence"/>
</dbReference>
<keyword evidence="4" id="KW-1185">Reference proteome</keyword>
<feature type="compositionally biased region" description="Low complexity" evidence="1">
    <location>
        <begin position="188"/>
        <end position="198"/>
    </location>
</feature>
<evidence type="ECO:0000256" key="1">
    <source>
        <dbReference type="SAM" id="MobiDB-lite"/>
    </source>
</evidence>
<dbReference type="RefSeq" id="WP_006903264.1">
    <property type="nucleotide sequence ID" value="NZ_JH976535.1"/>
</dbReference>
<evidence type="ECO:0000313" key="4">
    <source>
        <dbReference type="Proteomes" id="UP000005710"/>
    </source>
</evidence>
<feature type="domain" description="DUF58" evidence="2">
    <location>
        <begin position="51"/>
        <end position="322"/>
    </location>
</feature>
<evidence type="ECO:0000259" key="2">
    <source>
        <dbReference type="Pfam" id="PF01882"/>
    </source>
</evidence>
<gene>
    <name evidence="3" type="ORF">ThesuDRAFT_00996</name>
</gene>
<dbReference type="OrthoDB" id="9776116at2"/>
<dbReference type="AlphaFoldDB" id="K6Q231"/>
<dbReference type="HOGENOM" id="CLU_054927_3_1_9"/>